<reference evidence="3" key="1">
    <citation type="journal article" date="2014" name="Int. J. Syst. Evol. Microbiol.">
        <title>Complete genome sequence of Corynebacterium casei LMG S-19264T (=DSM 44701T), isolated from a smear-ripened cheese.</title>
        <authorList>
            <consortium name="US DOE Joint Genome Institute (JGI-PGF)"/>
            <person name="Walter F."/>
            <person name="Albersmeier A."/>
            <person name="Kalinowski J."/>
            <person name="Ruckert C."/>
        </authorList>
    </citation>
    <scope>NUCLEOTIDE SEQUENCE</scope>
    <source>
        <strain evidence="3">JCM 3131</strain>
    </source>
</reference>
<evidence type="ECO:0000313" key="4">
    <source>
        <dbReference type="Proteomes" id="UP000620156"/>
    </source>
</evidence>
<feature type="transmembrane region" description="Helical" evidence="2">
    <location>
        <begin position="174"/>
        <end position="195"/>
    </location>
</feature>
<sequence>MSGPIPPAQPPPAPHHHQHGPLHPLTLWRRRHNPLRRRTDRLQCGIALGLLLLVPALGLVATFTVGDAAHRHYRATAEHQARTRHLTPAVLVHDAPRHPEPGSAEARKTRYPVPVRYTAPASAPAPASGGETRTAETDVLPGLPGGSTVDVWVAADGSLTEAPLTTEQVRGRTMGWAISAFLAVALTGTALYGAAARLLRRRNLAEWDARWAEVAPRWSTSP</sequence>
<dbReference type="EMBL" id="BMQK01000001">
    <property type="protein sequence ID" value="GGQ38434.1"/>
    <property type="molecule type" value="Genomic_DNA"/>
</dbReference>
<organism evidence="3 4">
    <name type="scientific">Streptomyces ruber</name>
    <dbReference type="NCBI Taxonomy" id="83378"/>
    <lineage>
        <taxon>Bacteria</taxon>
        <taxon>Bacillati</taxon>
        <taxon>Actinomycetota</taxon>
        <taxon>Actinomycetes</taxon>
        <taxon>Kitasatosporales</taxon>
        <taxon>Streptomycetaceae</taxon>
        <taxon>Streptomyces</taxon>
    </lineage>
</organism>
<evidence type="ECO:0008006" key="5">
    <source>
        <dbReference type="Google" id="ProtNLM"/>
    </source>
</evidence>
<dbReference type="RefSeq" id="WP_189214688.1">
    <property type="nucleotide sequence ID" value="NZ_BMQK01000001.1"/>
</dbReference>
<feature type="compositionally biased region" description="Low complexity" evidence="1">
    <location>
        <begin position="119"/>
        <end position="128"/>
    </location>
</feature>
<comment type="caution">
    <text evidence="3">The sequence shown here is derived from an EMBL/GenBank/DDBJ whole genome shotgun (WGS) entry which is preliminary data.</text>
</comment>
<keyword evidence="4" id="KW-1185">Reference proteome</keyword>
<name>A0A918B6K8_9ACTN</name>
<evidence type="ECO:0000313" key="3">
    <source>
        <dbReference type="EMBL" id="GGQ38434.1"/>
    </source>
</evidence>
<evidence type="ECO:0000256" key="1">
    <source>
        <dbReference type="SAM" id="MobiDB-lite"/>
    </source>
</evidence>
<dbReference type="Proteomes" id="UP000620156">
    <property type="component" value="Unassembled WGS sequence"/>
</dbReference>
<dbReference type="PANTHER" id="PTHR42305">
    <property type="entry name" value="MEMBRANE PROTEIN RV1733C-RELATED"/>
    <property type="match status" value="1"/>
</dbReference>
<dbReference type="InterPro" id="IPR039708">
    <property type="entry name" value="MT1774/Rv1733c-like"/>
</dbReference>
<dbReference type="PANTHER" id="PTHR42305:SF1">
    <property type="entry name" value="MEMBRANE PROTEIN RV1733C-RELATED"/>
    <property type="match status" value="1"/>
</dbReference>
<feature type="region of interest" description="Disordered" evidence="1">
    <location>
        <begin position="1"/>
        <end position="22"/>
    </location>
</feature>
<keyword evidence="2" id="KW-1133">Transmembrane helix</keyword>
<reference evidence="3" key="2">
    <citation type="submission" date="2020-09" db="EMBL/GenBank/DDBJ databases">
        <authorList>
            <person name="Sun Q."/>
            <person name="Ohkuma M."/>
        </authorList>
    </citation>
    <scope>NUCLEOTIDE SEQUENCE</scope>
    <source>
        <strain evidence="3">JCM 3131</strain>
    </source>
</reference>
<feature type="transmembrane region" description="Helical" evidence="2">
    <location>
        <begin position="44"/>
        <end position="65"/>
    </location>
</feature>
<accession>A0A918B6K8</accession>
<keyword evidence="2" id="KW-0812">Transmembrane</keyword>
<feature type="region of interest" description="Disordered" evidence="1">
    <location>
        <begin position="118"/>
        <end position="143"/>
    </location>
</feature>
<feature type="compositionally biased region" description="Pro residues" evidence="1">
    <location>
        <begin position="1"/>
        <end position="13"/>
    </location>
</feature>
<protein>
    <recommendedName>
        <fullName evidence="5">Proline rich protein membrane protein</fullName>
    </recommendedName>
</protein>
<dbReference type="AlphaFoldDB" id="A0A918B6K8"/>
<gene>
    <name evidence="3" type="ORF">GCM10010145_02190</name>
</gene>
<keyword evidence="2" id="KW-0472">Membrane</keyword>
<proteinExistence type="predicted"/>
<evidence type="ECO:0000256" key="2">
    <source>
        <dbReference type="SAM" id="Phobius"/>
    </source>
</evidence>